<proteinExistence type="inferred from homology"/>
<gene>
    <name evidence="12" type="ORF">NMOB1V02_LOCUS2009</name>
</gene>
<dbReference type="PANTHER" id="PTHR12893:SF0">
    <property type="entry name" value="GRASP65"/>
    <property type="match status" value="1"/>
</dbReference>
<dbReference type="EMBL" id="OA882250">
    <property type="protein sequence ID" value="CAD7274157.1"/>
    <property type="molecule type" value="Genomic_DNA"/>
</dbReference>
<feature type="binding site" evidence="9">
    <location>
        <position position="18"/>
    </location>
    <ligand>
        <name>Zn(2+)</name>
        <dbReference type="ChEBI" id="CHEBI:29105"/>
    </ligand>
</feature>
<dbReference type="OrthoDB" id="3318at2759"/>
<dbReference type="GO" id="GO:0046872">
    <property type="term" value="F:metal ion binding"/>
    <property type="evidence" value="ECO:0007669"/>
    <property type="project" value="UniProtKB-KW"/>
</dbReference>
<comment type="similarity">
    <text evidence="2">Belongs to the GORASP family.</text>
</comment>
<keyword evidence="13" id="KW-1185">Reference proteome</keyword>
<dbReference type="PROSITE" id="PS51865">
    <property type="entry name" value="PDZ_GRASP"/>
    <property type="match status" value="2"/>
</dbReference>
<evidence type="ECO:0000256" key="10">
    <source>
        <dbReference type="SAM" id="MobiDB-lite"/>
    </source>
</evidence>
<evidence type="ECO:0000256" key="6">
    <source>
        <dbReference type="ARBA" id="ARBA00023034"/>
    </source>
</evidence>
<reference evidence="12" key="1">
    <citation type="submission" date="2020-11" db="EMBL/GenBank/DDBJ databases">
        <authorList>
            <person name="Tran Van P."/>
        </authorList>
    </citation>
    <scope>NUCLEOTIDE SEQUENCE</scope>
</reference>
<dbReference type="EMBL" id="CAJPEX010000213">
    <property type="protein sequence ID" value="CAG0914309.1"/>
    <property type="molecule type" value="Genomic_DNA"/>
</dbReference>
<dbReference type="InterPro" id="IPR036034">
    <property type="entry name" value="PDZ_sf"/>
</dbReference>
<feature type="region of interest" description="Disordered" evidence="10">
    <location>
        <begin position="270"/>
        <end position="293"/>
    </location>
</feature>
<organism evidence="12">
    <name type="scientific">Notodromas monacha</name>
    <dbReference type="NCBI Taxonomy" id="399045"/>
    <lineage>
        <taxon>Eukaryota</taxon>
        <taxon>Metazoa</taxon>
        <taxon>Ecdysozoa</taxon>
        <taxon>Arthropoda</taxon>
        <taxon>Crustacea</taxon>
        <taxon>Oligostraca</taxon>
        <taxon>Ostracoda</taxon>
        <taxon>Podocopa</taxon>
        <taxon>Podocopida</taxon>
        <taxon>Cypridocopina</taxon>
        <taxon>Cypridoidea</taxon>
        <taxon>Cyprididae</taxon>
        <taxon>Notodromas</taxon>
    </lineage>
</organism>
<dbReference type="InterPro" id="IPR024958">
    <property type="entry name" value="GRASP_PDZ"/>
</dbReference>
<dbReference type="FunFam" id="2.30.42.10:FF:000026">
    <property type="entry name" value="Golgi reassembly stacking protein 2"/>
    <property type="match status" value="1"/>
</dbReference>
<dbReference type="SUPFAM" id="SSF50156">
    <property type="entry name" value="PDZ domain-like"/>
    <property type="match status" value="2"/>
</dbReference>
<evidence type="ECO:0000256" key="7">
    <source>
        <dbReference type="ARBA" id="ARBA00023136"/>
    </source>
</evidence>
<keyword evidence="8" id="KW-0449">Lipoprotein</keyword>
<dbReference type="GO" id="GO:0000139">
    <property type="term" value="C:Golgi membrane"/>
    <property type="evidence" value="ECO:0007669"/>
    <property type="project" value="UniProtKB-SubCell"/>
</dbReference>
<dbReference type="Pfam" id="PF04495">
    <property type="entry name" value="GRASP55_65"/>
    <property type="match status" value="1"/>
</dbReference>
<keyword evidence="6" id="KW-0333">Golgi apparatus</keyword>
<evidence type="ECO:0000313" key="12">
    <source>
        <dbReference type="EMBL" id="CAD7274157.1"/>
    </source>
</evidence>
<keyword evidence="5" id="KW-0677">Repeat</keyword>
<dbReference type="FunFam" id="2.30.42.10:FF:000056">
    <property type="entry name" value="Golgi reassembly-stacking protein 2 isoform 1"/>
    <property type="match status" value="1"/>
</dbReference>
<evidence type="ECO:0000256" key="3">
    <source>
        <dbReference type="ARBA" id="ARBA00022553"/>
    </source>
</evidence>
<sequence>MGLSQSVEIPGGGTEGYHVLRVQENSPGAAAGIEAFFDFIVALNGVRLDQDNETLREILKANIDKPVAVTLYNSKSRQVREVPITPSAIWGGQGLLGVSIRFCSFQAANDNVWHVLDVIPGSPAAVAGFRPFTDFIVGADSVLPENEDLFALVEANNGRPLKLYVYNTESDSCREVTIVPNSEWGGEGSLGCDIGYGYLHRIPSDSIPKPPLPRSSTGLTLPVIDPIVDCPEGLEVVEPPAEDEKAVEIMSNSFSQITVNSSLNHSDLAVGPNFDSQMSTQPFHSHPSPPPVQPHGIPSVTPMGMVQTPLNLPGLPPITVSASLPPEALEGLKASGSPVMISP</sequence>
<evidence type="ECO:0000256" key="8">
    <source>
        <dbReference type="ARBA" id="ARBA00023288"/>
    </source>
</evidence>
<dbReference type="AlphaFoldDB" id="A0A7R9BGG9"/>
<comment type="subcellular location">
    <subcellularLocation>
        <location evidence="1">Golgi apparatus membrane</location>
    </subcellularLocation>
</comment>
<dbReference type="InterPro" id="IPR007583">
    <property type="entry name" value="GRASP55_65"/>
</dbReference>
<evidence type="ECO:0000259" key="11">
    <source>
        <dbReference type="PROSITE" id="PS51865"/>
    </source>
</evidence>
<name>A0A7R9BGG9_9CRUS</name>
<dbReference type="GO" id="GO:0007030">
    <property type="term" value="P:Golgi organization"/>
    <property type="evidence" value="ECO:0007669"/>
    <property type="project" value="TreeGrafter"/>
</dbReference>
<feature type="domain" description="PDZ GRASP-type" evidence="11">
    <location>
        <begin position="111"/>
        <end position="199"/>
    </location>
</feature>
<evidence type="ECO:0000256" key="4">
    <source>
        <dbReference type="ARBA" id="ARBA00022707"/>
    </source>
</evidence>
<evidence type="ECO:0000313" key="13">
    <source>
        <dbReference type="Proteomes" id="UP000678499"/>
    </source>
</evidence>
<feature type="domain" description="PDZ GRASP-type" evidence="11">
    <location>
        <begin position="15"/>
        <end position="105"/>
    </location>
</feature>
<dbReference type="PANTHER" id="PTHR12893">
    <property type="entry name" value="GOLGI REASSEMBLY STACKING PROTEIN GRASP"/>
    <property type="match status" value="1"/>
</dbReference>
<keyword evidence="7" id="KW-0472">Membrane</keyword>
<evidence type="ECO:0000256" key="9">
    <source>
        <dbReference type="PIRSR" id="PIRSR607583-1"/>
    </source>
</evidence>
<keyword evidence="9" id="KW-0862">Zinc</keyword>
<dbReference type="Proteomes" id="UP000678499">
    <property type="component" value="Unassembled WGS sequence"/>
</dbReference>
<evidence type="ECO:0000256" key="2">
    <source>
        <dbReference type="ARBA" id="ARBA00007144"/>
    </source>
</evidence>
<keyword evidence="4" id="KW-0519">Myristate</keyword>
<feature type="binding site" evidence="9">
    <location>
        <position position="103"/>
    </location>
    <ligand>
        <name>Zn(2+)</name>
        <dbReference type="ChEBI" id="CHEBI:29105"/>
    </ligand>
</feature>
<evidence type="ECO:0000256" key="5">
    <source>
        <dbReference type="ARBA" id="ARBA00022737"/>
    </source>
</evidence>
<evidence type="ECO:0000256" key="1">
    <source>
        <dbReference type="ARBA" id="ARBA00004394"/>
    </source>
</evidence>
<keyword evidence="9" id="KW-0479">Metal-binding</keyword>
<keyword evidence="3" id="KW-0597">Phosphoprotein</keyword>
<accession>A0A7R9BGG9</accession>
<dbReference type="Gene3D" id="2.30.42.10">
    <property type="match status" value="2"/>
</dbReference>
<protein>
    <recommendedName>
        <fullName evidence="11">PDZ GRASP-type domain-containing protein</fullName>
    </recommendedName>
</protein>